<dbReference type="EMBL" id="JARQZJ010000001">
    <property type="protein sequence ID" value="KAK9869454.1"/>
    <property type="molecule type" value="Genomic_DNA"/>
</dbReference>
<dbReference type="Gene3D" id="3.30.160.60">
    <property type="entry name" value="Classic Zinc Finger"/>
    <property type="match status" value="2"/>
</dbReference>
<proteinExistence type="predicted"/>
<dbReference type="Proteomes" id="UP001431783">
    <property type="component" value="Unassembled WGS sequence"/>
</dbReference>
<keyword evidence="9" id="KW-1185">Reference proteome</keyword>
<dbReference type="PROSITE" id="PS52027">
    <property type="entry name" value="ZF_C2HC_C3H"/>
    <property type="match status" value="2"/>
</dbReference>
<reference evidence="8 9" key="1">
    <citation type="submission" date="2023-03" db="EMBL/GenBank/DDBJ databases">
        <title>Genome insight into feeding habits of ladybird beetles.</title>
        <authorList>
            <person name="Li H.-S."/>
            <person name="Huang Y.-H."/>
            <person name="Pang H."/>
        </authorList>
    </citation>
    <scope>NUCLEOTIDE SEQUENCE [LARGE SCALE GENOMIC DNA]</scope>
    <source>
        <strain evidence="8">SYSU_2023b</strain>
        <tissue evidence="8">Whole body</tissue>
    </source>
</reference>
<evidence type="ECO:0000256" key="2">
    <source>
        <dbReference type="ARBA" id="ARBA00022737"/>
    </source>
</evidence>
<evidence type="ECO:0000259" key="7">
    <source>
        <dbReference type="PROSITE" id="PS52027"/>
    </source>
</evidence>
<sequence>MFHDQSANNSTKNRKLFKVETLMNVECYICGRKFGTNSIKIHETQCLKKWHLINDQLPKDMRPALPTRPEEKRTEDEKLDEPTASSIKEVNDSTSKKEPPLFPCYLCGKYFSVHEIYEHEPECLEIWKAENDKLPPHKRKRLPQKEDIKFTPSGGVDFEGTFNRIWENHLAELIPCRMCGRTFAPDRLEIHENACKGNNVRRKSDSKNKSSKSTK</sequence>
<dbReference type="InterPro" id="IPR026319">
    <property type="entry name" value="ZC2HC1A/B-like"/>
</dbReference>
<feature type="domain" description="C2HC/C3H-type" evidence="7">
    <location>
        <begin position="23"/>
        <end position="52"/>
    </location>
</feature>
<name>A0AAW1TMG7_9CUCU</name>
<keyword evidence="2" id="KW-0677">Repeat</keyword>
<evidence type="ECO:0000313" key="9">
    <source>
        <dbReference type="Proteomes" id="UP001431783"/>
    </source>
</evidence>
<feature type="region of interest" description="Disordered" evidence="6">
    <location>
        <begin position="58"/>
        <end position="96"/>
    </location>
</feature>
<dbReference type="PANTHER" id="PTHR13555:SF66">
    <property type="entry name" value="ZINC FINGER PROTEIN 474"/>
    <property type="match status" value="1"/>
</dbReference>
<evidence type="ECO:0000256" key="1">
    <source>
        <dbReference type="ARBA" id="ARBA00022723"/>
    </source>
</evidence>
<evidence type="ECO:0000256" key="3">
    <source>
        <dbReference type="ARBA" id="ARBA00022771"/>
    </source>
</evidence>
<evidence type="ECO:0000256" key="6">
    <source>
        <dbReference type="SAM" id="MobiDB-lite"/>
    </source>
</evidence>
<keyword evidence="4" id="KW-0862">Zinc</keyword>
<comment type="caution">
    <text evidence="8">The sequence shown here is derived from an EMBL/GenBank/DDBJ whole genome shotgun (WGS) entry which is preliminary data.</text>
</comment>
<accession>A0AAW1TMG7</accession>
<dbReference type="PANTHER" id="PTHR13555">
    <property type="entry name" value="C2H2 ZINC FINGER CGI-62-RELATED"/>
    <property type="match status" value="1"/>
</dbReference>
<evidence type="ECO:0000313" key="8">
    <source>
        <dbReference type="EMBL" id="KAK9869454.1"/>
    </source>
</evidence>
<dbReference type="InterPro" id="IPR049899">
    <property type="entry name" value="Znf_C2HC_C3H"/>
</dbReference>
<protein>
    <recommendedName>
        <fullName evidence="7">C2HC/C3H-type domain-containing protein</fullName>
    </recommendedName>
</protein>
<gene>
    <name evidence="8" type="ORF">WA026_003208</name>
</gene>
<keyword evidence="3 5" id="KW-0863">Zinc-finger</keyword>
<dbReference type="Pfam" id="PF13913">
    <property type="entry name" value="zf-C2HC_2"/>
    <property type="match status" value="3"/>
</dbReference>
<evidence type="ECO:0000256" key="4">
    <source>
        <dbReference type="ARBA" id="ARBA00022833"/>
    </source>
</evidence>
<keyword evidence="1" id="KW-0479">Metal-binding</keyword>
<feature type="domain" description="C2HC/C3H-type" evidence="7">
    <location>
        <begin position="172"/>
        <end position="201"/>
    </location>
</feature>
<organism evidence="8 9">
    <name type="scientific">Henosepilachna vigintioctopunctata</name>
    <dbReference type="NCBI Taxonomy" id="420089"/>
    <lineage>
        <taxon>Eukaryota</taxon>
        <taxon>Metazoa</taxon>
        <taxon>Ecdysozoa</taxon>
        <taxon>Arthropoda</taxon>
        <taxon>Hexapoda</taxon>
        <taxon>Insecta</taxon>
        <taxon>Pterygota</taxon>
        <taxon>Neoptera</taxon>
        <taxon>Endopterygota</taxon>
        <taxon>Coleoptera</taxon>
        <taxon>Polyphaga</taxon>
        <taxon>Cucujiformia</taxon>
        <taxon>Coccinelloidea</taxon>
        <taxon>Coccinellidae</taxon>
        <taxon>Epilachninae</taxon>
        <taxon>Epilachnini</taxon>
        <taxon>Henosepilachna</taxon>
    </lineage>
</organism>
<feature type="compositionally biased region" description="Basic and acidic residues" evidence="6">
    <location>
        <begin position="58"/>
        <end position="76"/>
    </location>
</feature>
<dbReference type="GO" id="GO:0008270">
    <property type="term" value="F:zinc ion binding"/>
    <property type="evidence" value="ECO:0007669"/>
    <property type="project" value="UniProtKB-KW"/>
</dbReference>
<dbReference type="AlphaFoldDB" id="A0AAW1TMG7"/>
<evidence type="ECO:0000256" key="5">
    <source>
        <dbReference type="PROSITE-ProRule" id="PRU01371"/>
    </source>
</evidence>